<keyword evidence="1" id="KW-0472">Membrane</keyword>
<proteinExistence type="predicted"/>
<dbReference type="AlphaFoldDB" id="A0AA96RMN4"/>
<sequence>MGSFALICLIVLTPLVVAIFYGCVLLDFINPSALQVQLLGVIIILFGIIVLLAFKDSPGFGFTFGLIGLITGILGSFRESQVAKQEKDDLTNEEQ</sequence>
<organism evidence="2 3">
    <name type="scientific">Paenibacillus roseopurpureus</name>
    <dbReference type="NCBI Taxonomy" id="2918901"/>
    <lineage>
        <taxon>Bacteria</taxon>
        <taxon>Bacillati</taxon>
        <taxon>Bacillota</taxon>
        <taxon>Bacilli</taxon>
        <taxon>Bacillales</taxon>
        <taxon>Paenibacillaceae</taxon>
        <taxon>Paenibacillus</taxon>
    </lineage>
</organism>
<keyword evidence="1" id="KW-1133">Transmembrane helix</keyword>
<protein>
    <submittedName>
        <fullName evidence="2">Uncharacterized protein</fullName>
    </submittedName>
</protein>
<keyword evidence="3" id="KW-1185">Reference proteome</keyword>
<evidence type="ECO:0000256" key="1">
    <source>
        <dbReference type="SAM" id="Phobius"/>
    </source>
</evidence>
<feature type="transmembrane region" description="Helical" evidence="1">
    <location>
        <begin position="60"/>
        <end position="77"/>
    </location>
</feature>
<accession>A0AA96RMN4</accession>
<feature type="transmembrane region" description="Helical" evidence="1">
    <location>
        <begin position="6"/>
        <end position="29"/>
    </location>
</feature>
<evidence type="ECO:0000313" key="2">
    <source>
        <dbReference type="EMBL" id="WNR46880.1"/>
    </source>
</evidence>
<dbReference type="RefSeq" id="WP_314805306.1">
    <property type="nucleotide sequence ID" value="NZ_CP130319.1"/>
</dbReference>
<dbReference type="KEGG" id="proo:MJB10_12565"/>
<keyword evidence="1" id="KW-0812">Transmembrane</keyword>
<name>A0AA96RMN4_9BACL</name>
<dbReference type="EMBL" id="CP130319">
    <property type="protein sequence ID" value="WNR46880.1"/>
    <property type="molecule type" value="Genomic_DNA"/>
</dbReference>
<reference evidence="2" key="1">
    <citation type="submission" date="2022-02" db="EMBL/GenBank/DDBJ databases">
        <title>Paenibacillus sp. MBLB1832 Whole Genome Shotgun Sequencing.</title>
        <authorList>
            <person name="Hwang C.Y."/>
            <person name="Cho E.-S."/>
            <person name="Seo M.-J."/>
        </authorList>
    </citation>
    <scope>NUCLEOTIDE SEQUENCE</scope>
    <source>
        <strain evidence="2">MBLB1832</strain>
    </source>
</reference>
<evidence type="ECO:0000313" key="3">
    <source>
        <dbReference type="Proteomes" id="UP001304650"/>
    </source>
</evidence>
<gene>
    <name evidence="2" type="ORF">MJB10_12565</name>
</gene>
<feature type="transmembrane region" description="Helical" evidence="1">
    <location>
        <begin position="36"/>
        <end position="54"/>
    </location>
</feature>
<dbReference type="Proteomes" id="UP001304650">
    <property type="component" value="Chromosome"/>
</dbReference>